<dbReference type="InterPro" id="IPR036322">
    <property type="entry name" value="WD40_repeat_dom_sf"/>
</dbReference>
<evidence type="ECO:0000313" key="2">
    <source>
        <dbReference type="Proteomes" id="UP000031668"/>
    </source>
</evidence>
<dbReference type="OrthoDB" id="435188at2759"/>
<dbReference type="AlphaFoldDB" id="A0A0C2J899"/>
<gene>
    <name evidence="1" type="ORF">RF11_00023</name>
</gene>
<dbReference type="Gene3D" id="2.130.10.10">
    <property type="entry name" value="YVTN repeat-like/Quinoprotein amine dehydrogenase"/>
    <property type="match status" value="1"/>
</dbReference>
<reference evidence="1 2" key="1">
    <citation type="journal article" date="2014" name="Genome Biol. Evol.">
        <title>The genome of the myxosporean Thelohanellus kitauei shows adaptations to nutrient acquisition within its fish host.</title>
        <authorList>
            <person name="Yang Y."/>
            <person name="Xiong J."/>
            <person name="Zhou Z."/>
            <person name="Huo F."/>
            <person name="Miao W."/>
            <person name="Ran C."/>
            <person name="Liu Y."/>
            <person name="Zhang J."/>
            <person name="Feng J."/>
            <person name="Wang M."/>
            <person name="Wang M."/>
            <person name="Wang L."/>
            <person name="Yao B."/>
        </authorList>
    </citation>
    <scope>NUCLEOTIDE SEQUENCE [LARGE SCALE GENOMIC DNA]</scope>
    <source>
        <strain evidence="1">Wuqing</strain>
    </source>
</reference>
<name>A0A0C2J899_THEKT</name>
<dbReference type="SUPFAM" id="SSF50978">
    <property type="entry name" value="WD40 repeat-like"/>
    <property type="match status" value="1"/>
</dbReference>
<proteinExistence type="predicted"/>
<protein>
    <submittedName>
        <fullName evidence="1">Uncharacterized protein</fullName>
    </submittedName>
</protein>
<dbReference type="Proteomes" id="UP000031668">
    <property type="component" value="Unassembled WGS sequence"/>
</dbReference>
<dbReference type="InterPro" id="IPR015943">
    <property type="entry name" value="WD40/YVTN_repeat-like_dom_sf"/>
</dbReference>
<evidence type="ECO:0000313" key="1">
    <source>
        <dbReference type="EMBL" id="KII74039.1"/>
    </source>
</evidence>
<comment type="caution">
    <text evidence="1">The sequence shown here is derived from an EMBL/GenBank/DDBJ whole genome shotgun (WGS) entry which is preliminary data.</text>
</comment>
<organism evidence="1 2">
    <name type="scientific">Thelohanellus kitauei</name>
    <name type="common">Myxosporean</name>
    <dbReference type="NCBI Taxonomy" id="669202"/>
    <lineage>
        <taxon>Eukaryota</taxon>
        <taxon>Metazoa</taxon>
        <taxon>Cnidaria</taxon>
        <taxon>Myxozoa</taxon>
        <taxon>Myxosporea</taxon>
        <taxon>Bivalvulida</taxon>
        <taxon>Platysporina</taxon>
        <taxon>Myxobolidae</taxon>
        <taxon>Thelohanellus</taxon>
    </lineage>
</organism>
<keyword evidence="2" id="KW-1185">Reference proteome</keyword>
<dbReference type="EMBL" id="JWZT01000567">
    <property type="protein sequence ID" value="KII74039.1"/>
    <property type="molecule type" value="Genomic_DNA"/>
</dbReference>
<sequence length="216" mass="25071">MNIPRYDVFSNYREQIHTVIKETNFWNRAHTCQRLNTDDMDLITKMNVLNDHTLVIVDAPGRMYIYCLLQLKTLAKTEFNKQRCITTTLVTDYGVVCSCVTGHVTLTKILNVDQGYELLNFALFKHAMVVYSLTCFNNILLSGSDDQSLKIYDLENFKLIKTIHFLFKVRCADINEKWMVVGGLDPTIVVFNKNYEQVFELTESLISSVYLRLIDE</sequence>
<accession>A0A0C2J899</accession>